<proteinExistence type="predicted"/>
<keyword evidence="1" id="KW-0472">Membrane</keyword>
<name>A0A4S4F3S1_9BIFI</name>
<evidence type="ECO:0000313" key="3">
    <source>
        <dbReference type="Proteomes" id="UP000306798"/>
    </source>
</evidence>
<dbReference type="RefSeq" id="WP_136511694.1">
    <property type="nucleotide sequence ID" value="NZ_SSTF01000032.1"/>
</dbReference>
<comment type="caution">
    <text evidence="2">The sequence shown here is derived from an EMBL/GenBank/DDBJ whole genome shotgun (WGS) entry which is preliminary data.</text>
</comment>
<evidence type="ECO:0000256" key="1">
    <source>
        <dbReference type="SAM" id="Phobius"/>
    </source>
</evidence>
<dbReference type="AlphaFoldDB" id="A0A4S4F3S1"/>
<reference evidence="2 3" key="1">
    <citation type="submission" date="2019-04" db="EMBL/GenBank/DDBJ databases">
        <title>Microbes associate with the intestines of laboratory mice.</title>
        <authorList>
            <person name="Navarre W."/>
            <person name="Wong E."/>
            <person name="Huang K.C."/>
            <person name="Tropini C."/>
            <person name="Ng K."/>
            <person name="Yu B."/>
        </authorList>
    </citation>
    <scope>NUCLEOTIDE SEQUENCE [LARGE SCALE GENOMIC DNA]</scope>
    <source>
        <strain evidence="2 3">NM87_A27A</strain>
    </source>
</reference>
<keyword evidence="1" id="KW-0812">Transmembrane</keyword>
<feature type="transmembrane region" description="Helical" evidence="1">
    <location>
        <begin position="58"/>
        <end position="82"/>
    </location>
</feature>
<accession>A0A4S4F3S1</accession>
<organism evidence="2 3">
    <name type="scientific">Bifidobacterium pseudolongum</name>
    <dbReference type="NCBI Taxonomy" id="1694"/>
    <lineage>
        <taxon>Bacteria</taxon>
        <taxon>Bacillati</taxon>
        <taxon>Actinomycetota</taxon>
        <taxon>Actinomycetes</taxon>
        <taxon>Bifidobacteriales</taxon>
        <taxon>Bifidobacteriaceae</taxon>
        <taxon>Bifidobacterium</taxon>
    </lineage>
</organism>
<sequence length="198" mass="21855">MNNPVNLEDYVPVGVVSSLDSQPFLWWRLGLGLLLLLVVVLGTNAGTRRWSSDTRVSIRYLGVVVAAFVGAGLLIVPVLGALDDAFSYEAHPLTGVIEREAGISVLHCAGLADDPNVAQYERTHEQPWPAASETMFSCTWRYDDRPVEGKLKLIPKLAYRGTSFYYESGSIYSDGIQEAQLLNADNTIWRPDVKEVGR</sequence>
<dbReference type="EMBL" id="SSTF01000032">
    <property type="protein sequence ID" value="THG24231.1"/>
    <property type="molecule type" value="Genomic_DNA"/>
</dbReference>
<evidence type="ECO:0000313" key="2">
    <source>
        <dbReference type="EMBL" id="THG24231.1"/>
    </source>
</evidence>
<keyword evidence="1" id="KW-1133">Transmembrane helix</keyword>
<feature type="transmembrane region" description="Helical" evidence="1">
    <location>
        <begin position="25"/>
        <end position="46"/>
    </location>
</feature>
<dbReference type="Proteomes" id="UP000306798">
    <property type="component" value="Unassembled WGS sequence"/>
</dbReference>
<protein>
    <submittedName>
        <fullName evidence="2">Uncharacterized protein</fullName>
    </submittedName>
</protein>
<gene>
    <name evidence="2" type="ORF">E5991_08710</name>
</gene>